<keyword evidence="1" id="KW-0812">Transmembrane</keyword>
<sequence length="206" mass="22993">ARVCELSQRRMTSSSLHDLLPVKTHEARTTVAYQLRVTNISQKTNKPYPDASKSVLISNILTLLVTAASGYAVYFSAQSIPKLQKYEQTAEKAAEWSSTAKKQLWDTRYTVGAGFIFSLFSLYNGLSFVLFTSSKLVFRNSAWALVLAAGSYGISLYMRSYWNNKAKIPMLEEYNRAIEDSTQVAKALDVLVLGWLVVAPLKLFGV</sequence>
<protein>
    <submittedName>
        <fullName evidence="2">Uncharacterized protein</fullName>
    </submittedName>
</protein>
<accession>A0A0G4KPG3</accession>
<dbReference type="Proteomes" id="UP000045706">
    <property type="component" value="Unassembled WGS sequence"/>
</dbReference>
<dbReference type="EMBL" id="CVQI01022112">
    <property type="protein sequence ID" value="CRK29371.1"/>
    <property type="molecule type" value="Genomic_DNA"/>
</dbReference>
<keyword evidence="4" id="KW-1185">Reference proteome</keyword>
<gene>
    <name evidence="2" type="ORF">BN1708_010222</name>
    <name evidence="3" type="ORF">BN1723_014285</name>
</gene>
<evidence type="ECO:0000256" key="1">
    <source>
        <dbReference type="SAM" id="Phobius"/>
    </source>
</evidence>
<evidence type="ECO:0000313" key="3">
    <source>
        <dbReference type="EMBL" id="CRK29371.1"/>
    </source>
</evidence>
<dbReference type="Proteomes" id="UP000044602">
    <property type="component" value="Unassembled WGS sequence"/>
</dbReference>
<feature type="transmembrane region" description="Helical" evidence="1">
    <location>
        <begin position="55"/>
        <end position="75"/>
    </location>
</feature>
<proteinExistence type="predicted"/>
<keyword evidence="1" id="KW-0472">Membrane</keyword>
<keyword evidence="1" id="KW-1133">Transmembrane helix</keyword>
<dbReference type="AlphaFoldDB" id="A0A0G4KPG3"/>
<reference evidence="4 5" key="1">
    <citation type="submission" date="2015-05" db="EMBL/GenBank/DDBJ databases">
        <authorList>
            <person name="Fogelqvist Johan"/>
        </authorList>
    </citation>
    <scope>NUCLEOTIDE SEQUENCE [LARGE SCALE GENOMIC DNA]</scope>
    <source>
        <strain evidence="2">VL1</strain>
        <strain evidence="3">VL2</strain>
    </source>
</reference>
<feature type="transmembrane region" description="Helical" evidence="1">
    <location>
        <begin position="109"/>
        <end position="130"/>
    </location>
</feature>
<evidence type="ECO:0000313" key="2">
    <source>
        <dbReference type="EMBL" id="CRK11649.1"/>
    </source>
</evidence>
<feature type="transmembrane region" description="Helical" evidence="1">
    <location>
        <begin position="142"/>
        <end position="162"/>
    </location>
</feature>
<feature type="non-terminal residue" evidence="2">
    <location>
        <position position="1"/>
    </location>
</feature>
<evidence type="ECO:0000313" key="5">
    <source>
        <dbReference type="Proteomes" id="UP000045706"/>
    </source>
</evidence>
<evidence type="ECO:0000313" key="4">
    <source>
        <dbReference type="Proteomes" id="UP000044602"/>
    </source>
</evidence>
<dbReference type="EMBL" id="CVQH01003113">
    <property type="protein sequence ID" value="CRK11649.1"/>
    <property type="molecule type" value="Genomic_DNA"/>
</dbReference>
<organism evidence="2 4">
    <name type="scientific">Verticillium longisporum</name>
    <name type="common">Verticillium dahliae var. longisporum</name>
    <dbReference type="NCBI Taxonomy" id="100787"/>
    <lineage>
        <taxon>Eukaryota</taxon>
        <taxon>Fungi</taxon>
        <taxon>Dikarya</taxon>
        <taxon>Ascomycota</taxon>
        <taxon>Pezizomycotina</taxon>
        <taxon>Sordariomycetes</taxon>
        <taxon>Hypocreomycetidae</taxon>
        <taxon>Glomerellales</taxon>
        <taxon>Plectosphaerellaceae</taxon>
        <taxon>Verticillium</taxon>
    </lineage>
</organism>
<name>A0A0G4KPG3_VERLO</name>